<dbReference type="PROSITE" id="PS50850">
    <property type="entry name" value="MFS"/>
    <property type="match status" value="1"/>
</dbReference>
<organism evidence="7 8">
    <name type="scientific">Arthrobacter mobilis</name>
    <dbReference type="NCBI Taxonomy" id="2724944"/>
    <lineage>
        <taxon>Bacteria</taxon>
        <taxon>Bacillati</taxon>
        <taxon>Actinomycetota</taxon>
        <taxon>Actinomycetes</taxon>
        <taxon>Micrococcales</taxon>
        <taxon>Micrococcaceae</taxon>
        <taxon>Arthrobacter</taxon>
    </lineage>
</organism>
<keyword evidence="3 5" id="KW-1133">Transmembrane helix</keyword>
<comment type="caution">
    <text evidence="7">The sequence shown here is derived from an EMBL/GenBank/DDBJ whole genome shotgun (WGS) entry which is preliminary data.</text>
</comment>
<name>A0A7X6HEC9_9MICC</name>
<protein>
    <submittedName>
        <fullName evidence="7">MFS transporter</fullName>
    </submittedName>
</protein>
<gene>
    <name evidence="7" type="ORF">HGG74_13710</name>
</gene>
<evidence type="ECO:0000256" key="3">
    <source>
        <dbReference type="ARBA" id="ARBA00022989"/>
    </source>
</evidence>
<dbReference type="GO" id="GO:0022857">
    <property type="term" value="F:transmembrane transporter activity"/>
    <property type="evidence" value="ECO:0007669"/>
    <property type="project" value="InterPro"/>
</dbReference>
<feature type="transmembrane region" description="Helical" evidence="5">
    <location>
        <begin position="331"/>
        <end position="355"/>
    </location>
</feature>
<feature type="transmembrane region" description="Helical" evidence="5">
    <location>
        <begin position="206"/>
        <end position="229"/>
    </location>
</feature>
<reference evidence="7 8" key="1">
    <citation type="submission" date="2020-04" db="EMBL/GenBank/DDBJ databases">
        <title>Arthrobacter sp. nov.</title>
        <authorList>
            <person name="Liu S."/>
        </authorList>
    </citation>
    <scope>NUCLEOTIDE SEQUENCE [LARGE SCALE GENOMIC DNA]</scope>
    <source>
        <strain evidence="7 8">E918</strain>
    </source>
</reference>
<proteinExistence type="predicted"/>
<feature type="transmembrane region" description="Helical" evidence="5">
    <location>
        <begin position="241"/>
        <end position="262"/>
    </location>
</feature>
<evidence type="ECO:0000256" key="4">
    <source>
        <dbReference type="ARBA" id="ARBA00023136"/>
    </source>
</evidence>
<dbReference type="PANTHER" id="PTHR23527:SF1">
    <property type="entry name" value="BLL3282 PROTEIN"/>
    <property type="match status" value="1"/>
</dbReference>
<keyword evidence="2 5" id="KW-0812">Transmembrane</keyword>
<dbReference type="Pfam" id="PF07690">
    <property type="entry name" value="MFS_1"/>
    <property type="match status" value="1"/>
</dbReference>
<dbReference type="InterPro" id="IPR036259">
    <property type="entry name" value="MFS_trans_sf"/>
</dbReference>
<dbReference type="EMBL" id="JAAZSQ010000013">
    <property type="protein sequence ID" value="NKX55573.1"/>
    <property type="molecule type" value="Genomic_DNA"/>
</dbReference>
<dbReference type="PANTHER" id="PTHR23527">
    <property type="entry name" value="BLL3282 PROTEIN"/>
    <property type="match status" value="1"/>
</dbReference>
<feature type="transmembrane region" description="Helical" evidence="5">
    <location>
        <begin position="41"/>
        <end position="63"/>
    </location>
</feature>
<keyword evidence="4 5" id="KW-0472">Membrane</keyword>
<dbReference type="Proteomes" id="UP000544090">
    <property type="component" value="Unassembled WGS sequence"/>
</dbReference>
<dbReference type="AlphaFoldDB" id="A0A7X6HEC9"/>
<evidence type="ECO:0000256" key="2">
    <source>
        <dbReference type="ARBA" id="ARBA00022692"/>
    </source>
</evidence>
<accession>A0A7X6HEC9</accession>
<dbReference type="InterPro" id="IPR011701">
    <property type="entry name" value="MFS"/>
</dbReference>
<feature type="transmembrane region" description="Helical" evidence="5">
    <location>
        <begin position="164"/>
        <end position="186"/>
    </location>
</feature>
<dbReference type="InterPro" id="IPR020846">
    <property type="entry name" value="MFS_dom"/>
</dbReference>
<dbReference type="GO" id="GO:0005886">
    <property type="term" value="C:plasma membrane"/>
    <property type="evidence" value="ECO:0007669"/>
    <property type="project" value="UniProtKB-SubCell"/>
</dbReference>
<evidence type="ECO:0000256" key="1">
    <source>
        <dbReference type="ARBA" id="ARBA00004651"/>
    </source>
</evidence>
<feature type="transmembrane region" description="Helical" evidence="5">
    <location>
        <begin position="274"/>
        <end position="291"/>
    </location>
</feature>
<evidence type="ECO:0000259" key="6">
    <source>
        <dbReference type="PROSITE" id="PS50850"/>
    </source>
</evidence>
<feature type="transmembrane region" description="Helical" evidence="5">
    <location>
        <begin position="361"/>
        <end position="380"/>
    </location>
</feature>
<dbReference type="RefSeq" id="WP_168487192.1">
    <property type="nucleotide sequence ID" value="NZ_JAAZSQ010000013.1"/>
</dbReference>
<feature type="transmembrane region" description="Helical" evidence="5">
    <location>
        <begin position="75"/>
        <end position="96"/>
    </location>
</feature>
<evidence type="ECO:0000313" key="8">
    <source>
        <dbReference type="Proteomes" id="UP000544090"/>
    </source>
</evidence>
<dbReference type="InterPro" id="IPR052952">
    <property type="entry name" value="MFS-Transporter"/>
</dbReference>
<sequence>MRLAHGTAAVTFAVFVTVLTNMPVFLAGALATEIAAKIHAPIYGIGTAIGVYWTAAALASACTSPINRILTEKQMGVAALVLAVCSLAGSACWIPSWPWLIFWAGAGGIGNGLGHPSSNHQLSINVPSPWHGLAFGLKQAAVPLAGLAAGASIPLVALPLGWRFAFALMALLGVLVLIPATLVRAVSSMAATHRPIRRMDPHCRRLLVLMAVMTMFAAGSASSAVAFSVTGALERGIGTGLAGMLLALGSASGAATRVMAGWVVDKGGLLPLPIIRMAIIACAGGLILMAMPSDWSYLAGILLASGIGWGWPGLVHLFVSQVAPHATAGATGIVQTGSYIGSAVGPVLAGLIFSFGNPTTAWVMLATGAAIAAAISIPLGRRAKRLGMTV</sequence>
<evidence type="ECO:0000256" key="5">
    <source>
        <dbReference type="SAM" id="Phobius"/>
    </source>
</evidence>
<feature type="domain" description="Major facilitator superfamily (MFS) profile" evidence="6">
    <location>
        <begin position="9"/>
        <end position="384"/>
    </location>
</feature>
<keyword evidence="8" id="KW-1185">Reference proteome</keyword>
<comment type="subcellular location">
    <subcellularLocation>
        <location evidence="1">Cell membrane</location>
        <topology evidence="1">Multi-pass membrane protein</topology>
    </subcellularLocation>
</comment>
<dbReference type="SUPFAM" id="SSF103473">
    <property type="entry name" value="MFS general substrate transporter"/>
    <property type="match status" value="1"/>
</dbReference>
<evidence type="ECO:0000313" key="7">
    <source>
        <dbReference type="EMBL" id="NKX55573.1"/>
    </source>
</evidence>
<dbReference type="Gene3D" id="1.20.1250.20">
    <property type="entry name" value="MFS general substrate transporter like domains"/>
    <property type="match status" value="2"/>
</dbReference>
<feature type="transmembrane region" description="Helical" evidence="5">
    <location>
        <begin position="297"/>
        <end position="319"/>
    </location>
</feature>